<dbReference type="InterPro" id="IPR002455">
    <property type="entry name" value="GPCR3_GABA-B"/>
</dbReference>
<dbReference type="OrthoDB" id="5597995at2759"/>
<reference evidence="13" key="1">
    <citation type="submission" date="2016-04" db="EMBL/GenBank/DDBJ databases">
        <authorList>
            <person name="Evans L.H."/>
            <person name="Alamgir A."/>
            <person name="Owens N."/>
            <person name="Weber N.D."/>
            <person name="Virtaneva K."/>
            <person name="Barbian K."/>
            <person name="Babar A."/>
            <person name="Rosenke K."/>
        </authorList>
    </citation>
    <scope>NUCLEOTIDE SEQUENCE [LARGE SCALE GENOMIC DNA]</scope>
    <source>
        <strain evidence="13">CBS 101.48</strain>
    </source>
</reference>
<feature type="transmembrane region" description="Helical" evidence="10">
    <location>
        <begin position="645"/>
        <end position="667"/>
    </location>
</feature>
<keyword evidence="2 10" id="KW-0812">Transmembrane</keyword>
<dbReference type="OMA" id="CALATIY"/>
<feature type="transmembrane region" description="Helical" evidence="10">
    <location>
        <begin position="592"/>
        <end position="614"/>
    </location>
</feature>
<dbReference type="Proteomes" id="UP000078561">
    <property type="component" value="Unassembled WGS sequence"/>
</dbReference>
<feature type="domain" description="G-protein coupled receptors family 3 profile" evidence="12">
    <location>
        <begin position="487"/>
        <end position="740"/>
    </location>
</feature>
<dbReference type="GO" id="GO:0038039">
    <property type="term" value="C:G protein-coupled receptor heterodimeric complex"/>
    <property type="evidence" value="ECO:0007669"/>
    <property type="project" value="TreeGrafter"/>
</dbReference>
<dbReference type="GO" id="GO:0007214">
    <property type="term" value="P:gamma-aminobutyric acid signaling pathway"/>
    <property type="evidence" value="ECO:0007669"/>
    <property type="project" value="TreeGrafter"/>
</dbReference>
<sequence length="1007" mass="111919">MKGTAGFYMLLVSVAYLLVSPTVFAAPSTHLTATHTQPSPTSSAHPTATPSAHIPTYNIGILFPNASDVRKSDPALNNMILTSELAIQLAQQKIRSLNILPDVEINFTRYYSSEFSGGHTAWTATRMIEDGVNAVIGDMVSNTSEISAGLTGLFQIPQCSCGASSLALSDKDNYPYFFRTMGNVVVYGRALMEWIRQMNWTMFALVYTDDGVGQQILTSMLTKSYQYGITPVSQIPLYNLHQDDVTIALQTLITSGSRVVIVADSNPANQILILQVARSMGMLSEGWVWMLTNDLSEALTESIDTQEIAEFDGLMFISGLWNLTNVPAYNDLYGLWQQQPVPKDFVDPFQWNTLGLSYNGPNAYSCAEVLALGLNKALNEYIGGRQQGLADLATKSFNSTRMTPTFYNMNYTGPAGLMSFTESGDQETGHFGLLYMKNGSTVTFAELDDGVYKPNPNVPVLYLGSTHQWPADMATRSLLNPRSSQVAGLAIYAIAGIGMVLCALTMVLILCYRNLKMVLISSPIFLCLQLVGIFCAYVSVILYLNNVTVAKCIARQLTLLVGFILVIGSIIAKNYRFQNVYTIRASKLQSVYLLRLVVLFGVVTILPLVVWFALYPIEPTSYLVSMNTYCMVCAYPTSNKHVDWIHLNVAELVCALLCYALIVVASLLAWKTRKVSSTWSESQQIGYISYTTALAALVAAPAFFLSIELYQVAIYLKLTAILFSATFTFFVLFLTKLIFICKYMASQKWWNVFPRRHLKQLHNDGMGSRNELTGKPFEFETPAVDSDDSSNNAVAKNLLDSTTKAHEGVLPVKKKARFQFMSIWQLKHVVVIPSRQTFMLMTTTGSKAEYHQYVSCQKIPRNDSDGYLFGVWTDDNTQLYFQVHDETALERWMDWFNNKARPDDDGNAAQHFDRGQRNKLPSTSTLGATSGSHLNATNHSGTMASSDQFLDSFAVPRPAMYQHQHQHQQNFTPSVLTDNTGDVMETYNFYGAAPQKIDSNPTSTFGW</sequence>
<feature type="chain" id="PRO_5007843671" description="G-protein coupled receptors family 3 profile domain-containing protein" evidence="11">
    <location>
        <begin position="26"/>
        <end position="1007"/>
    </location>
</feature>
<evidence type="ECO:0000256" key="9">
    <source>
        <dbReference type="SAM" id="MobiDB-lite"/>
    </source>
</evidence>
<keyword evidence="3 10" id="KW-1133">Transmembrane helix</keyword>
<feature type="transmembrane region" description="Helical" evidence="10">
    <location>
        <begin position="524"/>
        <end position="544"/>
    </location>
</feature>
<keyword evidence="7" id="KW-0325">Glycoprotein</keyword>
<feature type="transmembrane region" description="Helical" evidence="10">
    <location>
        <begin position="687"/>
        <end position="707"/>
    </location>
</feature>
<dbReference type="STRING" id="4829.A0A163KFU8"/>
<dbReference type="PRINTS" id="PR01177">
    <property type="entry name" value="GABAB1RECPTR"/>
</dbReference>
<dbReference type="PANTHER" id="PTHR10519:SF20">
    <property type="entry name" value="G-PROTEIN COUPLED RECEPTOR 156-RELATED"/>
    <property type="match status" value="1"/>
</dbReference>
<keyword evidence="4" id="KW-0297">G-protein coupled receptor</keyword>
<keyword evidence="14" id="KW-1185">Reference proteome</keyword>
<keyword evidence="8" id="KW-0807">Transducer</keyword>
<feature type="region of interest" description="Disordered" evidence="9">
    <location>
        <begin position="903"/>
        <end position="941"/>
    </location>
</feature>
<dbReference type="SUPFAM" id="SSF50729">
    <property type="entry name" value="PH domain-like"/>
    <property type="match status" value="1"/>
</dbReference>
<dbReference type="InterPro" id="IPR000337">
    <property type="entry name" value="GPCR_3"/>
</dbReference>
<keyword evidence="11" id="KW-0732">Signal</keyword>
<feature type="transmembrane region" description="Helical" evidence="10">
    <location>
        <begin position="489"/>
        <end position="512"/>
    </location>
</feature>
<evidence type="ECO:0000256" key="6">
    <source>
        <dbReference type="ARBA" id="ARBA00023170"/>
    </source>
</evidence>
<accession>A0A163KFU8</accession>
<dbReference type="GO" id="GO:0004965">
    <property type="term" value="F:G protein-coupled GABA receptor activity"/>
    <property type="evidence" value="ECO:0007669"/>
    <property type="project" value="InterPro"/>
</dbReference>
<keyword evidence="6" id="KW-0675">Receptor</keyword>
<evidence type="ECO:0000259" key="12">
    <source>
        <dbReference type="PROSITE" id="PS50259"/>
    </source>
</evidence>
<dbReference type="InterPro" id="IPR001828">
    <property type="entry name" value="ANF_lig-bd_rcpt"/>
</dbReference>
<dbReference type="SUPFAM" id="SSF53822">
    <property type="entry name" value="Periplasmic binding protein-like I"/>
    <property type="match status" value="1"/>
</dbReference>
<evidence type="ECO:0000256" key="11">
    <source>
        <dbReference type="SAM" id="SignalP"/>
    </source>
</evidence>
<evidence type="ECO:0000256" key="3">
    <source>
        <dbReference type="ARBA" id="ARBA00022989"/>
    </source>
</evidence>
<dbReference type="AlphaFoldDB" id="A0A163KFU8"/>
<feature type="signal peptide" evidence="11">
    <location>
        <begin position="1"/>
        <end position="25"/>
    </location>
</feature>
<dbReference type="InParanoid" id="A0A163KFU8"/>
<evidence type="ECO:0000256" key="2">
    <source>
        <dbReference type="ARBA" id="ARBA00022692"/>
    </source>
</evidence>
<evidence type="ECO:0000256" key="1">
    <source>
        <dbReference type="ARBA" id="ARBA00004141"/>
    </source>
</evidence>
<gene>
    <name evidence="13" type="primary">ABSGL_13643.1 scaffold 14267</name>
</gene>
<evidence type="ECO:0000256" key="8">
    <source>
        <dbReference type="ARBA" id="ARBA00023224"/>
    </source>
</evidence>
<protein>
    <recommendedName>
        <fullName evidence="12">G-protein coupled receptors family 3 profile domain-containing protein</fullName>
    </recommendedName>
</protein>
<evidence type="ECO:0000313" key="13">
    <source>
        <dbReference type="EMBL" id="SAM07985.1"/>
    </source>
</evidence>
<dbReference type="Pfam" id="PF01094">
    <property type="entry name" value="ANF_receptor"/>
    <property type="match status" value="1"/>
</dbReference>
<proteinExistence type="predicted"/>
<evidence type="ECO:0000256" key="10">
    <source>
        <dbReference type="SAM" id="Phobius"/>
    </source>
</evidence>
<keyword evidence="5 10" id="KW-0472">Membrane</keyword>
<feature type="transmembrane region" description="Helical" evidence="10">
    <location>
        <begin position="556"/>
        <end position="572"/>
    </location>
</feature>
<dbReference type="PANTHER" id="PTHR10519">
    <property type="entry name" value="GABA-B RECEPTOR"/>
    <property type="match status" value="1"/>
</dbReference>
<dbReference type="InterPro" id="IPR028082">
    <property type="entry name" value="Peripla_BP_I"/>
</dbReference>
<name>A0A163KFU8_ABSGL</name>
<dbReference type="InterPro" id="IPR017978">
    <property type="entry name" value="GPCR_3_C"/>
</dbReference>
<dbReference type="PROSITE" id="PS50259">
    <property type="entry name" value="G_PROTEIN_RECEP_F3_4"/>
    <property type="match status" value="1"/>
</dbReference>
<dbReference type="CDD" id="cd15047">
    <property type="entry name" value="7tmC_GABA-B-like"/>
    <property type="match status" value="1"/>
</dbReference>
<evidence type="ECO:0000313" key="14">
    <source>
        <dbReference type="Proteomes" id="UP000078561"/>
    </source>
</evidence>
<dbReference type="Gene3D" id="3.40.50.2300">
    <property type="match status" value="2"/>
</dbReference>
<evidence type="ECO:0000256" key="7">
    <source>
        <dbReference type="ARBA" id="ARBA00023180"/>
    </source>
</evidence>
<feature type="compositionally biased region" description="Polar residues" evidence="9">
    <location>
        <begin position="919"/>
        <end position="941"/>
    </location>
</feature>
<organism evidence="13">
    <name type="scientific">Absidia glauca</name>
    <name type="common">Pin mould</name>
    <dbReference type="NCBI Taxonomy" id="4829"/>
    <lineage>
        <taxon>Eukaryota</taxon>
        <taxon>Fungi</taxon>
        <taxon>Fungi incertae sedis</taxon>
        <taxon>Mucoromycota</taxon>
        <taxon>Mucoromycotina</taxon>
        <taxon>Mucoromycetes</taxon>
        <taxon>Mucorales</taxon>
        <taxon>Cunninghamellaceae</taxon>
        <taxon>Absidia</taxon>
    </lineage>
</organism>
<comment type="subcellular location">
    <subcellularLocation>
        <location evidence="1">Membrane</location>
        <topology evidence="1">Multi-pass membrane protein</topology>
    </subcellularLocation>
</comment>
<evidence type="ECO:0000256" key="4">
    <source>
        <dbReference type="ARBA" id="ARBA00023040"/>
    </source>
</evidence>
<dbReference type="Pfam" id="PF00003">
    <property type="entry name" value="7tm_3"/>
    <property type="match status" value="1"/>
</dbReference>
<dbReference type="EMBL" id="LT554871">
    <property type="protein sequence ID" value="SAM07985.1"/>
    <property type="molecule type" value="Genomic_DNA"/>
</dbReference>
<evidence type="ECO:0000256" key="5">
    <source>
        <dbReference type="ARBA" id="ARBA00023136"/>
    </source>
</evidence>
<dbReference type="PRINTS" id="PR01176">
    <property type="entry name" value="GABABRECEPTR"/>
</dbReference>
<dbReference type="PRINTS" id="PR00248">
    <property type="entry name" value="GPCRMGR"/>
</dbReference>
<feature type="transmembrane region" description="Helical" evidence="10">
    <location>
        <begin position="713"/>
        <end position="739"/>
    </location>
</feature>